<gene>
    <name evidence="1" type="ORF">Pmar_PMAR021400</name>
</gene>
<reference evidence="1 2" key="1">
    <citation type="submission" date="2008-07" db="EMBL/GenBank/DDBJ databases">
        <authorList>
            <person name="El-Sayed N."/>
            <person name="Caler E."/>
            <person name="Inman J."/>
            <person name="Amedeo P."/>
            <person name="Hass B."/>
            <person name="Wortman J."/>
        </authorList>
    </citation>
    <scope>NUCLEOTIDE SEQUENCE [LARGE SCALE GENOMIC DNA]</scope>
    <source>
        <strain evidence="2">ATCC 50983 / TXsc</strain>
    </source>
</reference>
<dbReference type="Proteomes" id="UP000007800">
    <property type="component" value="Unassembled WGS sequence"/>
</dbReference>
<sequence length="129" mass="14794">MARRGQPLTASNQLPLPPQVFYHKGADIRVPIRSSHEECNPVVMLRVEVERWTLVQFYATSLEGPEESQFDENYLIEFNVIGEFDKINYLSVPGKGITAPIEVITSEISMNHPDEKVKTIARLIKKERR</sequence>
<dbReference type="EMBL" id="GG677119">
    <property type="protein sequence ID" value="EER10920.1"/>
    <property type="molecule type" value="Genomic_DNA"/>
</dbReference>
<keyword evidence="2" id="KW-1185">Reference proteome</keyword>
<name>C5KX64_PERM5</name>
<dbReference type="RefSeq" id="XP_002779125.1">
    <property type="nucleotide sequence ID" value="XM_002779079.1"/>
</dbReference>
<dbReference type="AlphaFoldDB" id="C5KX64"/>
<organism evidence="2">
    <name type="scientific">Perkinsus marinus (strain ATCC 50983 / TXsc)</name>
    <dbReference type="NCBI Taxonomy" id="423536"/>
    <lineage>
        <taxon>Eukaryota</taxon>
        <taxon>Sar</taxon>
        <taxon>Alveolata</taxon>
        <taxon>Perkinsozoa</taxon>
        <taxon>Perkinsea</taxon>
        <taxon>Perkinsida</taxon>
        <taxon>Perkinsidae</taxon>
        <taxon>Perkinsus</taxon>
    </lineage>
</organism>
<proteinExistence type="predicted"/>
<accession>C5KX64</accession>
<dbReference type="OrthoDB" id="1562946at2759"/>
<dbReference type="InParanoid" id="C5KX64"/>
<evidence type="ECO:0000313" key="2">
    <source>
        <dbReference type="Proteomes" id="UP000007800"/>
    </source>
</evidence>
<evidence type="ECO:0000313" key="1">
    <source>
        <dbReference type="EMBL" id="EER10920.1"/>
    </source>
</evidence>
<protein>
    <submittedName>
        <fullName evidence="1">Uncharacterized protein</fullName>
    </submittedName>
</protein>
<dbReference type="GeneID" id="9055802"/>